<evidence type="ECO:0008006" key="4">
    <source>
        <dbReference type="Google" id="ProtNLM"/>
    </source>
</evidence>
<keyword evidence="1" id="KW-1133">Transmembrane helix</keyword>
<gene>
    <name evidence="2" type="ORF">GCM10022261_25960</name>
</gene>
<evidence type="ECO:0000313" key="2">
    <source>
        <dbReference type="EMBL" id="GAA4285065.1"/>
    </source>
</evidence>
<accession>A0ABP8EM47</accession>
<feature type="transmembrane region" description="Helical" evidence="1">
    <location>
        <begin position="31"/>
        <end position="48"/>
    </location>
</feature>
<proteinExistence type="predicted"/>
<keyword evidence="1" id="KW-0812">Transmembrane</keyword>
<organism evidence="2 3">
    <name type="scientific">Brevibacterium daeguense</name>
    <dbReference type="NCBI Taxonomy" id="909936"/>
    <lineage>
        <taxon>Bacteria</taxon>
        <taxon>Bacillati</taxon>
        <taxon>Actinomycetota</taxon>
        <taxon>Actinomycetes</taxon>
        <taxon>Micrococcales</taxon>
        <taxon>Brevibacteriaceae</taxon>
        <taxon>Brevibacterium</taxon>
    </lineage>
</organism>
<protein>
    <recommendedName>
        <fullName evidence="4">DUF3017 domain-containing protein</fullName>
    </recommendedName>
</protein>
<evidence type="ECO:0000256" key="1">
    <source>
        <dbReference type="SAM" id="Phobius"/>
    </source>
</evidence>
<evidence type="ECO:0000313" key="3">
    <source>
        <dbReference type="Proteomes" id="UP001501586"/>
    </source>
</evidence>
<name>A0ABP8EM47_9MICO</name>
<reference evidence="3" key="1">
    <citation type="journal article" date="2019" name="Int. J. Syst. Evol. Microbiol.">
        <title>The Global Catalogue of Microorganisms (GCM) 10K type strain sequencing project: providing services to taxonomists for standard genome sequencing and annotation.</title>
        <authorList>
            <consortium name="The Broad Institute Genomics Platform"/>
            <consortium name="The Broad Institute Genome Sequencing Center for Infectious Disease"/>
            <person name="Wu L."/>
            <person name="Ma J."/>
        </authorList>
    </citation>
    <scope>NUCLEOTIDE SEQUENCE [LARGE SCALE GENOMIC DNA]</scope>
    <source>
        <strain evidence="3">JCM 17458</strain>
    </source>
</reference>
<sequence length="51" mass="5319">MALGPAALAAVRCLPAPWGEVWVNRSRTVDVFTLLLAAVSLTALTLVVPST</sequence>
<comment type="caution">
    <text evidence="2">The sequence shown here is derived from an EMBL/GenBank/DDBJ whole genome shotgun (WGS) entry which is preliminary data.</text>
</comment>
<dbReference type="RefSeq" id="WP_236866644.1">
    <property type="nucleotide sequence ID" value="NZ_BAABAZ010000007.1"/>
</dbReference>
<dbReference type="Proteomes" id="UP001501586">
    <property type="component" value="Unassembled WGS sequence"/>
</dbReference>
<keyword evidence="1" id="KW-0472">Membrane</keyword>
<keyword evidence="3" id="KW-1185">Reference proteome</keyword>
<dbReference type="EMBL" id="BAABAZ010000007">
    <property type="protein sequence ID" value="GAA4285065.1"/>
    <property type="molecule type" value="Genomic_DNA"/>
</dbReference>